<accession>A0A9W6LN87</accession>
<sequence>MKKTGFTLIELMIVVAIIGLLAAIALPRFIRVSDSAKIAQVQGNLANLRTSISIFYIKSGEYPKFKYGAEDQDLTEVSSGGNKFTEFYSKGRFPKTPSYDDGDIRVENTNKVYDLGSVTDSQEGGWNYDVESGDLHASLEKGSYGDSSIDWSEY</sequence>
<evidence type="ECO:0000313" key="8">
    <source>
        <dbReference type="Proteomes" id="UP001144471"/>
    </source>
</evidence>
<proteinExistence type="predicted"/>
<dbReference type="GO" id="GO:0015628">
    <property type="term" value="P:protein secretion by the type II secretion system"/>
    <property type="evidence" value="ECO:0007669"/>
    <property type="project" value="InterPro"/>
</dbReference>
<evidence type="ECO:0000256" key="5">
    <source>
        <dbReference type="ARBA" id="ARBA00023136"/>
    </source>
</evidence>
<dbReference type="PANTHER" id="PTHR30093">
    <property type="entry name" value="GENERAL SECRETION PATHWAY PROTEIN G"/>
    <property type="match status" value="1"/>
</dbReference>
<gene>
    <name evidence="7" type="primary">gspG</name>
    <name evidence="7" type="ORF">PM10SUCC1_25900</name>
</gene>
<keyword evidence="2" id="KW-0488">Methylation</keyword>
<dbReference type="RefSeq" id="WP_281836528.1">
    <property type="nucleotide sequence ID" value="NZ_BSDY01000012.1"/>
</dbReference>
<dbReference type="SUPFAM" id="SSF54523">
    <property type="entry name" value="Pili subunits"/>
    <property type="match status" value="1"/>
</dbReference>
<dbReference type="GO" id="GO:0016020">
    <property type="term" value="C:membrane"/>
    <property type="evidence" value="ECO:0007669"/>
    <property type="project" value="UniProtKB-SubCell"/>
</dbReference>
<evidence type="ECO:0000256" key="2">
    <source>
        <dbReference type="ARBA" id="ARBA00022481"/>
    </source>
</evidence>
<dbReference type="InterPro" id="IPR045584">
    <property type="entry name" value="Pilin-like"/>
</dbReference>
<dbReference type="InterPro" id="IPR012902">
    <property type="entry name" value="N_methyl_site"/>
</dbReference>
<feature type="transmembrane region" description="Helical" evidence="6">
    <location>
        <begin position="6"/>
        <end position="26"/>
    </location>
</feature>
<protein>
    <submittedName>
        <fullName evidence="7">Type II secretion system protein GspG</fullName>
    </submittedName>
</protein>
<dbReference type="EMBL" id="BSDY01000012">
    <property type="protein sequence ID" value="GLI57076.1"/>
    <property type="molecule type" value="Genomic_DNA"/>
</dbReference>
<dbReference type="GO" id="GO:0015627">
    <property type="term" value="C:type II protein secretion system complex"/>
    <property type="evidence" value="ECO:0007669"/>
    <property type="project" value="InterPro"/>
</dbReference>
<evidence type="ECO:0000313" key="7">
    <source>
        <dbReference type="EMBL" id="GLI57076.1"/>
    </source>
</evidence>
<evidence type="ECO:0000256" key="1">
    <source>
        <dbReference type="ARBA" id="ARBA00004167"/>
    </source>
</evidence>
<keyword evidence="5 6" id="KW-0472">Membrane</keyword>
<comment type="subcellular location">
    <subcellularLocation>
        <location evidence="1">Membrane</location>
        <topology evidence="1">Single-pass membrane protein</topology>
    </subcellularLocation>
</comment>
<comment type="caution">
    <text evidence="7">The sequence shown here is derived from an EMBL/GenBank/DDBJ whole genome shotgun (WGS) entry which is preliminary data.</text>
</comment>
<dbReference type="AlphaFoldDB" id="A0A9W6LN87"/>
<evidence type="ECO:0000256" key="3">
    <source>
        <dbReference type="ARBA" id="ARBA00022692"/>
    </source>
</evidence>
<dbReference type="InterPro" id="IPR000983">
    <property type="entry name" value="Bac_GSPG_pilin"/>
</dbReference>
<dbReference type="NCBIfam" id="TIGR02532">
    <property type="entry name" value="IV_pilin_GFxxxE"/>
    <property type="match status" value="1"/>
</dbReference>
<evidence type="ECO:0000256" key="4">
    <source>
        <dbReference type="ARBA" id="ARBA00022989"/>
    </source>
</evidence>
<dbReference type="Gene3D" id="3.30.700.10">
    <property type="entry name" value="Glycoprotein, Type 4 Pilin"/>
    <property type="match status" value="1"/>
</dbReference>
<dbReference type="Proteomes" id="UP001144471">
    <property type="component" value="Unassembled WGS sequence"/>
</dbReference>
<name>A0A9W6LN87_9FUSO</name>
<dbReference type="PROSITE" id="PS00409">
    <property type="entry name" value="PROKAR_NTER_METHYL"/>
    <property type="match status" value="1"/>
</dbReference>
<keyword evidence="8" id="KW-1185">Reference proteome</keyword>
<organism evidence="7 8">
    <name type="scientific">Propionigenium maris DSM 9537</name>
    <dbReference type="NCBI Taxonomy" id="1123000"/>
    <lineage>
        <taxon>Bacteria</taxon>
        <taxon>Fusobacteriati</taxon>
        <taxon>Fusobacteriota</taxon>
        <taxon>Fusobacteriia</taxon>
        <taxon>Fusobacteriales</taxon>
        <taxon>Fusobacteriaceae</taxon>
        <taxon>Propionigenium</taxon>
    </lineage>
</organism>
<dbReference type="PRINTS" id="PR00813">
    <property type="entry name" value="BCTERIALGSPG"/>
</dbReference>
<dbReference type="Pfam" id="PF07963">
    <property type="entry name" value="N_methyl"/>
    <property type="match status" value="1"/>
</dbReference>
<evidence type="ECO:0000256" key="6">
    <source>
        <dbReference type="SAM" id="Phobius"/>
    </source>
</evidence>
<keyword evidence="4 6" id="KW-1133">Transmembrane helix</keyword>
<reference evidence="7" key="1">
    <citation type="submission" date="2022-12" db="EMBL/GenBank/DDBJ databases">
        <title>Reference genome sequencing for broad-spectrum identification of bacterial and archaeal isolates by mass spectrometry.</title>
        <authorList>
            <person name="Sekiguchi Y."/>
            <person name="Tourlousse D.M."/>
        </authorList>
    </citation>
    <scope>NUCLEOTIDE SEQUENCE</scope>
    <source>
        <strain evidence="7">10succ1</strain>
    </source>
</reference>
<keyword evidence="3 6" id="KW-0812">Transmembrane</keyword>
<dbReference type="PANTHER" id="PTHR30093:SF44">
    <property type="entry name" value="TYPE II SECRETION SYSTEM CORE PROTEIN G"/>
    <property type="match status" value="1"/>
</dbReference>